<dbReference type="GO" id="GO:0008379">
    <property type="term" value="F:thioredoxin peroxidase activity"/>
    <property type="evidence" value="ECO:0007669"/>
    <property type="project" value="TreeGrafter"/>
</dbReference>
<feature type="domain" description="Alkyl hydroperoxide reductase subunit C/ Thiol specific antioxidant" evidence="3">
    <location>
        <begin position="59"/>
        <end position="186"/>
    </location>
</feature>
<dbReference type="InterPro" id="IPR036249">
    <property type="entry name" value="Thioredoxin-like_sf"/>
</dbReference>
<keyword evidence="5" id="KW-1185">Reference proteome</keyword>
<comment type="similarity">
    <text evidence="1">Belongs to the peroxiredoxin family. AhpC/Prx1 subfamily.</text>
</comment>
<protein>
    <recommendedName>
        <fullName evidence="3">Alkyl hydroperoxide reductase subunit C/ Thiol specific antioxidant domain-containing protein</fullName>
    </recommendedName>
</protein>
<dbReference type="PANTHER" id="PTHR10681:SF128">
    <property type="entry name" value="THIOREDOXIN-DEPENDENT PEROXIDE REDUCTASE, MITOCHONDRIAL"/>
    <property type="match status" value="1"/>
</dbReference>
<dbReference type="PANTHER" id="PTHR10681">
    <property type="entry name" value="THIOREDOXIN PEROXIDASE"/>
    <property type="match status" value="1"/>
</dbReference>
<dbReference type="Proteomes" id="UP000054107">
    <property type="component" value="Unassembled WGS sequence"/>
</dbReference>
<proteinExistence type="inferred from homology"/>
<dbReference type="SUPFAM" id="SSF52833">
    <property type="entry name" value="Thioredoxin-like"/>
    <property type="match status" value="1"/>
</dbReference>
<dbReference type="GO" id="GO:0033554">
    <property type="term" value="P:cellular response to stress"/>
    <property type="evidence" value="ECO:0007669"/>
    <property type="project" value="TreeGrafter"/>
</dbReference>
<keyword evidence="2" id="KW-0560">Oxidoreductase</keyword>
<gene>
    <name evidence="4" type="primary">PARPA_00238.1 scaffold 580</name>
</gene>
<dbReference type="STRING" id="35722.A0A0B7MV54"/>
<dbReference type="AlphaFoldDB" id="A0A0B7MV54"/>
<dbReference type="GO" id="GO:0042744">
    <property type="term" value="P:hydrogen peroxide catabolic process"/>
    <property type="evidence" value="ECO:0007669"/>
    <property type="project" value="TreeGrafter"/>
</dbReference>
<dbReference type="GO" id="GO:0045454">
    <property type="term" value="P:cell redox homeostasis"/>
    <property type="evidence" value="ECO:0007669"/>
    <property type="project" value="TreeGrafter"/>
</dbReference>
<dbReference type="InterPro" id="IPR050217">
    <property type="entry name" value="Peroxiredoxin"/>
</dbReference>
<dbReference type="Gene3D" id="3.40.30.10">
    <property type="entry name" value="Glutaredoxin"/>
    <property type="match status" value="1"/>
</dbReference>
<evidence type="ECO:0000256" key="1">
    <source>
        <dbReference type="ARBA" id="ARBA00009796"/>
    </source>
</evidence>
<evidence type="ECO:0000259" key="3">
    <source>
        <dbReference type="Pfam" id="PF00578"/>
    </source>
</evidence>
<organism evidence="4 5">
    <name type="scientific">Parasitella parasitica</name>
    <dbReference type="NCBI Taxonomy" id="35722"/>
    <lineage>
        <taxon>Eukaryota</taxon>
        <taxon>Fungi</taxon>
        <taxon>Fungi incertae sedis</taxon>
        <taxon>Mucoromycota</taxon>
        <taxon>Mucoromycotina</taxon>
        <taxon>Mucoromycetes</taxon>
        <taxon>Mucorales</taxon>
        <taxon>Mucorineae</taxon>
        <taxon>Mucoraceae</taxon>
        <taxon>Parasitella</taxon>
    </lineage>
</organism>
<dbReference type="OrthoDB" id="2259904at2759"/>
<dbReference type="EMBL" id="LN718935">
    <property type="protein sequence ID" value="CEP06973.1"/>
    <property type="molecule type" value="Genomic_DNA"/>
</dbReference>
<dbReference type="Pfam" id="PF00578">
    <property type="entry name" value="AhpC-TSA"/>
    <property type="match status" value="1"/>
</dbReference>
<dbReference type="GO" id="GO:0005829">
    <property type="term" value="C:cytosol"/>
    <property type="evidence" value="ECO:0007669"/>
    <property type="project" value="TreeGrafter"/>
</dbReference>
<reference evidence="4 5" key="1">
    <citation type="submission" date="2014-09" db="EMBL/GenBank/DDBJ databases">
        <authorList>
            <person name="Ellenberger Sabrina"/>
        </authorList>
    </citation>
    <scope>NUCLEOTIDE SEQUENCE [LARGE SCALE GENOMIC DNA]</scope>
    <source>
        <strain evidence="4 5">CBS 412.66</strain>
    </source>
</reference>
<dbReference type="InterPro" id="IPR000866">
    <property type="entry name" value="AhpC/TSA"/>
</dbReference>
<evidence type="ECO:0000313" key="4">
    <source>
        <dbReference type="EMBL" id="CEP06973.1"/>
    </source>
</evidence>
<evidence type="ECO:0000313" key="5">
    <source>
        <dbReference type="Proteomes" id="UP000054107"/>
    </source>
</evidence>
<evidence type="ECO:0000256" key="2">
    <source>
        <dbReference type="ARBA" id="ARBA00023002"/>
    </source>
</evidence>
<sequence length="209" mass="23785">MTILMTENSFTAFDCDNSNRKRRRVENEENVLDASSTVPASALLINPATQQFNRQNMVAPDFNCSAVVHNEIKRIQLSSFFSNYKAIILFFYECDFKPTACKDLTLIHNNFERFESLATMPLAMSTDTEMVHKAFINQPSLGFVPSFPLVSDTTRSVSHHFKIVNSETGLALRSAFIIDNTRQVRFSFILEDDRLSHSIDTICNILQTI</sequence>
<dbReference type="GO" id="GO:0006979">
    <property type="term" value="P:response to oxidative stress"/>
    <property type="evidence" value="ECO:0007669"/>
    <property type="project" value="TreeGrafter"/>
</dbReference>
<accession>A0A0B7MV54</accession>
<name>A0A0B7MV54_9FUNG</name>